<name>A0A0R1NUL8_9LACO</name>
<dbReference type="SUPFAM" id="SSF52317">
    <property type="entry name" value="Class I glutamine amidotransferase-like"/>
    <property type="match status" value="1"/>
</dbReference>
<dbReference type="Proteomes" id="UP000051439">
    <property type="component" value="Unassembled WGS sequence"/>
</dbReference>
<dbReference type="GO" id="GO:0016740">
    <property type="term" value="F:transferase activity"/>
    <property type="evidence" value="ECO:0007669"/>
    <property type="project" value="UniProtKB-KW"/>
</dbReference>
<dbReference type="PRINTS" id="PR00096">
    <property type="entry name" value="GATASE"/>
</dbReference>
<dbReference type="InterPro" id="IPR017926">
    <property type="entry name" value="GATASE"/>
</dbReference>
<dbReference type="PRINTS" id="PR00097">
    <property type="entry name" value="ANTSNTHASEII"/>
</dbReference>
<dbReference type="PANTHER" id="PTHR43418:SF4">
    <property type="entry name" value="MULTIFUNCTIONAL TRYPTOPHAN BIOSYNTHESIS PROTEIN"/>
    <property type="match status" value="1"/>
</dbReference>
<comment type="caution">
    <text evidence="3">The sequence shown here is derived from an EMBL/GenBank/DDBJ whole genome shotgun (WGS) entry which is preliminary data.</text>
</comment>
<dbReference type="InterPro" id="IPR006221">
    <property type="entry name" value="TrpG/PapA_dom"/>
</dbReference>
<keyword evidence="3" id="KW-0808">Transferase</keyword>
<keyword evidence="1 3" id="KW-0315">Glutamine amidotransferase</keyword>
<protein>
    <submittedName>
        <fullName evidence="3">Glutamine amidotransferase, class I</fullName>
    </submittedName>
</protein>
<dbReference type="Gene3D" id="3.40.50.880">
    <property type="match status" value="1"/>
</dbReference>
<dbReference type="GO" id="GO:0005829">
    <property type="term" value="C:cytosol"/>
    <property type="evidence" value="ECO:0007669"/>
    <property type="project" value="TreeGrafter"/>
</dbReference>
<reference evidence="3 4" key="1">
    <citation type="journal article" date="2015" name="Genome Announc.">
        <title>Expanding the biotechnology potential of lactobacilli through comparative genomics of 213 strains and associated genera.</title>
        <authorList>
            <person name="Sun Z."/>
            <person name="Harris H.M."/>
            <person name="McCann A."/>
            <person name="Guo C."/>
            <person name="Argimon S."/>
            <person name="Zhang W."/>
            <person name="Yang X."/>
            <person name="Jeffery I.B."/>
            <person name="Cooney J.C."/>
            <person name="Kagawa T.F."/>
            <person name="Liu W."/>
            <person name="Song Y."/>
            <person name="Salvetti E."/>
            <person name="Wrobel A."/>
            <person name="Rasinkangas P."/>
            <person name="Parkhill J."/>
            <person name="Rea M.C."/>
            <person name="O'Sullivan O."/>
            <person name="Ritari J."/>
            <person name="Douillard F.P."/>
            <person name="Paul Ross R."/>
            <person name="Yang R."/>
            <person name="Briner A.E."/>
            <person name="Felis G.E."/>
            <person name="de Vos W.M."/>
            <person name="Barrangou R."/>
            <person name="Klaenhammer T.R."/>
            <person name="Caufield P.W."/>
            <person name="Cui Y."/>
            <person name="Zhang H."/>
            <person name="O'Toole P.W."/>
        </authorList>
    </citation>
    <scope>NUCLEOTIDE SEQUENCE [LARGE SCALE GENOMIC DNA]</scope>
    <source>
        <strain evidence="3 4">DSM 19906</strain>
    </source>
</reference>
<dbReference type="PANTHER" id="PTHR43418">
    <property type="entry name" value="MULTIFUNCTIONAL TRYPTOPHAN BIOSYNTHESIS PROTEIN-RELATED"/>
    <property type="match status" value="1"/>
</dbReference>
<evidence type="ECO:0000259" key="2">
    <source>
        <dbReference type="Pfam" id="PF00117"/>
    </source>
</evidence>
<dbReference type="InterPro" id="IPR050472">
    <property type="entry name" value="Anth_synth/Amidotransfase"/>
</dbReference>
<evidence type="ECO:0000313" key="4">
    <source>
        <dbReference type="Proteomes" id="UP000051439"/>
    </source>
</evidence>
<dbReference type="RefSeq" id="WP_008856391.1">
    <property type="nucleotide sequence ID" value="NZ_AZEB01000041.1"/>
</dbReference>
<dbReference type="GO" id="GO:0000162">
    <property type="term" value="P:L-tryptophan biosynthetic process"/>
    <property type="evidence" value="ECO:0007669"/>
    <property type="project" value="TreeGrafter"/>
</dbReference>
<organism evidence="3 4">
    <name type="scientific">Lentilactobacillus kisonensis DSM 19906 = JCM 15041</name>
    <dbReference type="NCBI Taxonomy" id="1423766"/>
    <lineage>
        <taxon>Bacteria</taxon>
        <taxon>Bacillati</taxon>
        <taxon>Bacillota</taxon>
        <taxon>Bacilli</taxon>
        <taxon>Lactobacillales</taxon>
        <taxon>Lactobacillaceae</taxon>
        <taxon>Lentilactobacillus</taxon>
    </lineage>
</organism>
<dbReference type="InterPro" id="IPR029062">
    <property type="entry name" value="Class_I_gatase-like"/>
</dbReference>
<dbReference type="FunFam" id="3.40.50.880:FF:000003">
    <property type="entry name" value="Anthranilate synthase component II"/>
    <property type="match status" value="1"/>
</dbReference>
<dbReference type="PROSITE" id="PS51273">
    <property type="entry name" value="GATASE_TYPE_1"/>
    <property type="match status" value="1"/>
</dbReference>
<dbReference type="EMBL" id="AZEB01000041">
    <property type="protein sequence ID" value="KRL20040.1"/>
    <property type="molecule type" value="Genomic_DNA"/>
</dbReference>
<gene>
    <name evidence="3" type="ORF">FC98_GL002061</name>
</gene>
<accession>A0A0R1NUL8</accession>
<dbReference type="PRINTS" id="PR00099">
    <property type="entry name" value="CPSGATASE"/>
</dbReference>
<dbReference type="Pfam" id="PF00117">
    <property type="entry name" value="GATase"/>
    <property type="match status" value="1"/>
</dbReference>
<evidence type="ECO:0000313" key="3">
    <source>
        <dbReference type="EMBL" id="KRL20040.1"/>
    </source>
</evidence>
<dbReference type="CDD" id="cd01743">
    <property type="entry name" value="GATase1_Anthranilate_Synthase"/>
    <property type="match status" value="1"/>
</dbReference>
<dbReference type="PATRIC" id="fig|1423766.4.peg.2139"/>
<sequence length="203" mass="22128">MHYLIDNYDSFTYNLYQLIGSLTDEPITVLKKDAVTATELQALHPESIILSPGPGRPEDAGNMPSILKAFIGKVPILGVCLGHQAIAEAYGAKVVHAPKLMHGKPSQVKITEATGLFTNCPKTFEAARYHSLIVDPKTVPTPLQVTAKTTDGEIMAIADKANQVYGVQFHPESIMTDLVVGKQIVRNFLAIVQKHQRLVVKTS</sequence>
<evidence type="ECO:0000256" key="1">
    <source>
        <dbReference type="ARBA" id="ARBA00022962"/>
    </source>
</evidence>
<dbReference type="GO" id="GO:0004049">
    <property type="term" value="F:anthranilate synthase activity"/>
    <property type="evidence" value="ECO:0007669"/>
    <property type="project" value="TreeGrafter"/>
</dbReference>
<dbReference type="AlphaFoldDB" id="A0A0R1NUL8"/>
<feature type="domain" description="Glutamine amidotransferase" evidence="2">
    <location>
        <begin position="4"/>
        <end position="189"/>
    </location>
</feature>
<proteinExistence type="predicted"/>
<dbReference type="NCBIfam" id="TIGR00566">
    <property type="entry name" value="trpG_papA"/>
    <property type="match status" value="1"/>
</dbReference>
<keyword evidence="4" id="KW-1185">Reference proteome</keyword>